<dbReference type="NCBIfam" id="TIGR03588">
    <property type="entry name" value="PseC"/>
    <property type="match status" value="1"/>
</dbReference>
<dbReference type="Gene3D" id="3.40.640.10">
    <property type="entry name" value="Type I PLP-dependent aspartate aminotransferase-like (Major domain)"/>
    <property type="match status" value="1"/>
</dbReference>
<evidence type="ECO:0000256" key="4">
    <source>
        <dbReference type="RuleBase" id="RU004508"/>
    </source>
</evidence>
<dbReference type="PANTHER" id="PTHR30244">
    <property type="entry name" value="TRANSAMINASE"/>
    <property type="match status" value="1"/>
</dbReference>
<accession>A0AA48HHL7</accession>
<evidence type="ECO:0000256" key="1">
    <source>
        <dbReference type="ARBA" id="ARBA00037999"/>
    </source>
</evidence>
<dbReference type="Proteomes" id="UP001337723">
    <property type="component" value="Chromosome"/>
</dbReference>
<keyword evidence="3 4" id="KW-0663">Pyridoxal phosphate</keyword>
<sequence length="390" mass="42011">MIPYGRHHIDADDIAAVVDILTGKPLTQGPMIEAFEAAVADYVGARYAVAVSSGTAALHLAAMAADVGPGRCLVTSPITFVASANAALYCGGHVAFADVDPRSVNMSPEALGATLLRHPETSAIVPVHFGGLPCDMESIRDLARTSGARVIEDAAHALGARHADGAQVGSCTHSDMTCFSFHPVKAIAAGEGGMITTNDPALYRRLLRIRSHGINKLDDPFQLPEAATEDGQPNPWYYEMQELGYHYRITDIQCALALSQMKKLDAFIARRRTLASVYDAAFAGFSNLRPGQPDGRDRSGLHVYVLRIDFAAIGKSRGQVMRELRARGVGSQVHYIPVTIQPHYRKMGFVASDCPAAMSYYEQALSIPLFFDLTDEQQAEVIAALRDVVG</sequence>
<dbReference type="GO" id="GO:0008483">
    <property type="term" value="F:transaminase activity"/>
    <property type="evidence" value="ECO:0007669"/>
    <property type="project" value="TreeGrafter"/>
</dbReference>
<dbReference type="InterPro" id="IPR015424">
    <property type="entry name" value="PyrdxlP-dep_Trfase"/>
</dbReference>
<dbReference type="EMBL" id="AP027266">
    <property type="protein sequence ID" value="BDW85764.1"/>
    <property type="molecule type" value="Genomic_DNA"/>
</dbReference>
<dbReference type="InterPro" id="IPR020026">
    <property type="entry name" value="PseC"/>
</dbReference>
<protein>
    <submittedName>
        <fullName evidence="5">UDP-4-amino-4,6-dideoxy-N-acetyl-beta-L-altrosami ne transaminase</fullName>
    </submittedName>
</protein>
<name>A0AA48HHL7_9RHOB</name>
<reference evidence="5 6" key="1">
    <citation type="submission" date="2023-01" db="EMBL/GenBank/DDBJ databases">
        <title>Complete genome sequence of Roseicyclus marinus strain Dej080120_10.</title>
        <authorList>
            <person name="Ueki S."/>
            <person name="Maruyama F."/>
        </authorList>
    </citation>
    <scope>NUCLEOTIDE SEQUENCE [LARGE SCALE GENOMIC DNA]</scope>
    <source>
        <strain evidence="5 6">Dej080120_10</strain>
    </source>
</reference>
<dbReference type="GO" id="GO:0000271">
    <property type="term" value="P:polysaccharide biosynthetic process"/>
    <property type="evidence" value="ECO:0007669"/>
    <property type="project" value="TreeGrafter"/>
</dbReference>
<proteinExistence type="inferred from homology"/>
<evidence type="ECO:0000313" key="5">
    <source>
        <dbReference type="EMBL" id="BDW85764.1"/>
    </source>
</evidence>
<dbReference type="GO" id="GO:0030170">
    <property type="term" value="F:pyridoxal phosphate binding"/>
    <property type="evidence" value="ECO:0007669"/>
    <property type="project" value="TreeGrafter"/>
</dbReference>
<dbReference type="RefSeq" id="WP_338271577.1">
    <property type="nucleotide sequence ID" value="NZ_AP027266.1"/>
</dbReference>
<dbReference type="InterPro" id="IPR000653">
    <property type="entry name" value="DegT/StrS_aminotransferase"/>
</dbReference>
<dbReference type="CDD" id="cd00616">
    <property type="entry name" value="AHBA_syn"/>
    <property type="match status" value="1"/>
</dbReference>
<dbReference type="Gene3D" id="3.90.1150.10">
    <property type="entry name" value="Aspartate Aminotransferase, domain 1"/>
    <property type="match status" value="1"/>
</dbReference>
<dbReference type="InterPro" id="IPR015422">
    <property type="entry name" value="PyrdxlP-dep_Trfase_small"/>
</dbReference>
<dbReference type="PIRSF" id="PIRSF000390">
    <property type="entry name" value="PLP_StrS"/>
    <property type="match status" value="1"/>
</dbReference>
<dbReference type="AlphaFoldDB" id="A0AA48HHL7"/>
<dbReference type="Pfam" id="PF01041">
    <property type="entry name" value="DegT_DnrJ_EryC1"/>
    <property type="match status" value="1"/>
</dbReference>
<feature type="active site" description="Proton acceptor" evidence="2">
    <location>
        <position position="185"/>
    </location>
</feature>
<evidence type="ECO:0000313" key="6">
    <source>
        <dbReference type="Proteomes" id="UP001337723"/>
    </source>
</evidence>
<gene>
    <name evidence="5" type="primary">rkpM</name>
    <name evidence="5" type="ORF">MACH21_19410</name>
</gene>
<feature type="modified residue" description="N6-(pyridoxal phosphate)lysine" evidence="3">
    <location>
        <position position="185"/>
    </location>
</feature>
<dbReference type="SUPFAM" id="SSF53383">
    <property type="entry name" value="PLP-dependent transferases"/>
    <property type="match status" value="1"/>
</dbReference>
<evidence type="ECO:0000256" key="3">
    <source>
        <dbReference type="PIRSR" id="PIRSR000390-2"/>
    </source>
</evidence>
<organism evidence="5 6">
    <name type="scientific">Roseicyclus marinus</name>
    <dbReference type="NCBI Taxonomy" id="2161673"/>
    <lineage>
        <taxon>Bacteria</taxon>
        <taxon>Pseudomonadati</taxon>
        <taxon>Pseudomonadota</taxon>
        <taxon>Alphaproteobacteria</taxon>
        <taxon>Rhodobacterales</taxon>
        <taxon>Roseobacteraceae</taxon>
        <taxon>Roseicyclus</taxon>
    </lineage>
</organism>
<dbReference type="PANTHER" id="PTHR30244:SF34">
    <property type="entry name" value="DTDP-4-AMINO-4,6-DIDEOXYGALACTOSE TRANSAMINASE"/>
    <property type="match status" value="1"/>
</dbReference>
<dbReference type="InterPro" id="IPR015421">
    <property type="entry name" value="PyrdxlP-dep_Trfase_major"/>
</dbReference>
<comment type="similarity">
    <text evidence="1 4">Belongs to the DegT/DnrJ/EryC1 family.</text>
</comment>
<dbReference type="KEGG" id="rmai:MACH21_19410"/>
<keyword evidence="6" id="KW-1185">Reference proteome</keyword>
<evidence type="ECO:0000256" key="2">
    <source>
        <dbReference type="PIRSR" id="PIRSR000390-1"/>
    </source>
</evidence>